<protein>
    <submittedName>
        <fullName evidence="1">Uncharacterized protein</fullName>
    </submittedName>
</protein>
<comment type="caution">
    <text evidence="1">The sequence shown here is derived from an EMBL/GenBank/DDBJ whole genome shotgun (WGS) entry which is preliminary data.</text>
</comment>
<evidence type="ECO:0000313" key="2">
    <source>
        <dbReference type="Proteomes" id="UP001501469"/>
    </source>
</evidence>
<dbReference type="Proteomes" id="UP001501469">
    <property type="component" value="Unassembled WGS sequence"/>
</dbReference>
<sequence>MNGYFDKNKPFLEDSLKEGAWIPVSTINSIRYLVNVASAAEQTVFNADWQEVLTLSNCNLKVGSDAADWVGSLDGLDDWDPTEYDKKDSISYQTLDGVTLFRSFKFEVKPGMYKVRLIGFKRKNTLPHPDANFGFAFELTETEIFDTFTNPLVEDVNIAKM</sequence>
<reference evidence="2" key="1">
    <citation type="journal article" date="2019" name="Int. J. Syst. Evol. Microbiol.">
        <title>The Global Catalogue of Microorganisms (GCM) 10K type strain sequencing project: providing services to taxonomists for standard genome sequencing and annotation.</title>
        <authorList>
            <consortium name="The Broad Institute Genomics Platform"/>
            <consortium name="The Broad Institute Genome Sequencing Center for Infectious Disease"/>
            <person name="Wu L."/>
            <person name="Ma J."/>
        </authorList>
    </citation>
    <scope>NUCLEOTIDE SEQUENCE [LARGE SCALE GENOMIC DNA]</scope>
    <source>
        <strain evidence="2">JCM 17225</strain>
    </source>
</reference>
<proteinExistence type="predicted"/>
<evidence type="ECO:0000313" key="1">
    <source>
        <dbReference type="EMBL" id="GAA4026528.1"/>
    </source>
</evidence>
<name>A0ABP7THQ1_9BACT</name>
<gene>
    <name evidence="1" type="ORF">GCM10022409_08150</name>
</gene>
<accession>A0ABP7THQ1</accession>
<dbReference type="EMBL" id="BAABDK010000006">
    <property type="protein sequence ID" value="GAA4026528.1"/>
    <property type="molecule type" value="Genomic_DNA"/>
</dbReference>
<keyword evidence="2" id="KW-1185">Reference proteome</keyword>
<organism evidence="1 2">
    <name type="scientific">Hymenobacter glaciei</name>
    <dbReference type="NCBI Taxonomy" id="877209"/>
    <lineage>
        <taxon>Bacteria</taxon>
        <taxon>Pseudomonadati</taxon>
        <taxon>Bacteroidota</taxon>
        <taxon>Cytophagia</taxon>
        <taxon>Cytophagales</taxon>
        <taxon>Hymenobacteraceae</taxon>
        <taxon>Hymenobacter</taxon>
    </lineage>
</organism>